<name>A0ACC2AHZ2_DIPCM</name>
<reference evidence="2" key="1">
    <citation type="journal article" date="2024" name="Proc. Natl. Acad. Sci. U.S.A.">
        <title>Extraordinary preservation of gene collinearity over three hundred million years revealed in homosporous lycophytes.</title>
        <authorList>
            <person name="Li C."/>
            <person name="Wickell D."/>
            <person name="Kuo L.Y."/>
            <person name="Chen X."/>
            <person name="Nie B."/>
            <person name="Liao X."/>
            <person name="Peng D."/>
            <person name="Ji J."/>
            <person name="Jenkins J."/>
            <person name="Williams M."/>
            <person name="Shu S."/>
            <person name="Plott C."/>
            <person name="Barry K."/>
            <person name="Rajasekar S."/>
            <person name="Grimwood J."/>
            <person name="Han X."/>
            <person name="Sun S."/>
            <person name="Hou Z."/>
            <person name="He W."/>
            <person name="Dai G."/>
            <person name="Sun C."/>
            <person name="Schmutz J."/>
            <person name="Leebens-Mack J.H."/>
            <person name="Li F.W."/>
            <person name="Wang L."/>
        </authorList>
    </citation>
    <scope>NUCLEOTIDE SEQUENCE [LARGE SCALE GENOMIC DNA]</scope>
    <source>
        <strain evidence="2">cv. PW_Plant_1</strain>
    </source>
</reference>
<organism evidence="1 2">
    <name type="scientific">Diphasiastrum complanatum</name>
    <name type="common">Issler's clubmoss</name>
    <name type="synonym">Lycopodium complanatum</name>
    <dbReference type="NCBI Taxonomy" id="34168"/>
    <lineage>
        <taxon>Eukaryota</taxon>
        <taxon>Viridiplantae</taxon>
        <taxon>Streptophyta</taxon>
        <taxon>Embryophyta</taxon>
        <taxon>Tracheophyta</taxon>
        <taxon>Lycopodiopsida</taxon>
        <taxon>Lycopodiales</taxon>
        <taxon>Lycopodiaceae</taxon>
        <taxon>Lycopodioideae</taxon>
        <taxon>Diphasiastrum</taxon>
    </lineage>
</organism>
<dbReference type="Proteomes" id="UP001162992">
    <property type="component" value="Chromosome 21"/>
</dbReference>
<gene>
    <name evidence="1" type="ORF">O6H91_21G013700</name>
</gene>
<dbReference type="EMBL" id="CM055112">
    <property type="protein sequence ID" value="KAJ7517189.1"/>
    <property type="molecule type" value="Genomic_DNA"/>
</dbReference>
<accession>A0ACC2AHZ2</accession>
<keyword evidence="2" id="KW-1185">Reference proteome</keyword>
<comment type="caution">
    <text evidence="1">The sequence shown here is derived from an EMBL/GenBank/DDBJ whole genome shotgun (WGS) entry which is preliminary data.</text>
</comment>
<evidence type="ECO:0000313" key="1">
    <source>
        <dbReference type="EMBL" id="KAJ7517189.1"/>
    </source>
</evidence>
<proteinExistence type="predicted"/>
<evidence type="ECO:0000313" key="2">
    <source>
        <dbReference type="Proteomes" id="UP001162992"/>
    </source>
</evidence>
<sequence length="1318" mass="148170">MVMTSSFASEYDKESLNGDLVVKDQIKKTTNYEAGVREKSDDSNSRDYSTIEEMDGLIPVTVSDVHRVSRKAEESAIRRFQAASWLQKVVGNLGISDEPSEEELRFYLRNGLVLCNLMNKIHPGAVPKIVDNPALMSPRAHFVYQYFENVRNFLVAVEELKLPSFEASDLEQGTLVAGSMTKVVECILALKSYCEWRDNGGMGLWKFRNTSKSGIKPSPQGPLGFSSSIKHRLEKPSTIADPYSSANFKLEGKEVNSTDVIRTQTKNTSQISIHSENYSPCLSDLNATWILQIGSKILEALQKSDSRSLSNLVRTVLGGKKLEEVPMLVEFVLKKVTYEFEQRLALQGEQLKELRISSKELLKREDRLVSRLKSLEALAAGSGEEVKVIMNHLQLIKNEKREIEKEKKMHEEGVQKLLNDREEQQIKVKELKNEVEYSTRESKEKKLELDFHTKLEWESKIRIKELMLVLEGSVKKGQEIQAAMGSELRNLKNDRIKFQDRISLQIPAFKNIRSILDVTRQDVLKMKLGWQEEMDALEFKLEGITGAATRYYKVQAENRKLYNTIEELKGKIRVYCRVRPIRSETKGIVDFIGENGDILINNPNKQGREGSKLFNFNKVYRASASQGEVFLDSQQLIRSTLDGFNVCIFAYGQTGSGKTYTMTGPSTGLEEDWGINYRSLNDLFQTSYSRKDAFAYEVGVQMMEIYNEHVRDLLVTDGNKKNLEIRNNSQQNGLHVPDANFVPVKSTEDVLELMKIGQKNRTVGATALNEHSSRSHSVLIVHVQGTDLASQSILRGRLHLVDLAGSERVDKSEVTGERLKEAQHINKSLSALGDVIAALAQKSVHVPYRNSKLTQLLQDSLGGQAKAVMFVHISQDSESYGETVSTLKFGERVASVELGAARSNRESWEIRELREQIASLQEALLRKDVEISKRDAEIERLQTLKAVRTSGTSHSLTSGKQRLKDLKLLTVERMSNSEADTQSVPKSLLEVMAYDEEAVSISTRQTHKGSLLLGPTCHKASEGDFEERTKNEDKLGLRRVMHKRSVSIDSQGSIASTISNKCTKNYTQRKVHRKLMLDREPSLKYWKDRPYMSSNILLASVNGKDQFHNRDDNDSPKVEMQYHGSNVVNSLPAQATPIISKSPSATWYSSRNMKPSPQKLSKLQLPEYPQGKHSATHESHETVRVHENSAPNGSIAALQCSSQTSDVQEDFEDKSTELSGLSHESDTDDSAVTSCEQLAPLVSDIHRTSQGAEKRTSRHRPIPRPPFRHIRKLANDEQPPASRWRRPSVMASGLSGARGVKASSSVGSRNPLKVTSKS</sequence>
<protein>
    <submittedName>
        <fullName evidence="1">Uncharacterized protein</fullName>
    </submittedName>
</protein>